<evidence type="ECO:0000259" key="13">
    <source>
        <dbReference type="PROSITE" id="PS50885"/>
    </source>
</evidence>
<keyword evidence="5 12" id="KW-0812">Transmembrane</keyword>
<keyword evidence="10" id="KW-0902">Two-component regulatory system</keyword>
<evidence type="ECO:0000256" key="12">
    <source>
        <dbReference type="SAM" id="Phobius"/>
    </source>
</evidence>
<reference evidence="14" key="2">
    <citation type="journal article" date="2013" name="Biotechnol. Biofuels">
        <title>Mining for hemicellulases in the fungus-growing termite Pseudacanthotermes militaris using functional metagenomics.</title>
        <authorList>
            <person name="Bastien G."/>
            <person name="Arnal G."/>
            <person name="Bozonnet S."/>
            <person name="Laguerre S."/>
            <person name="Ferreira F."/>
            <person name="Faure R."/>
            <person name="Henrissat B."/>
            <person name="Lefevre F."/>
            <person name="Robe P."/>
            <person name="Bouchez O."/>
            <person name="Noirot C."/>
            <person name="Dumon C."/>
            <person name="O'Donohue M."/>
        </authorList>
    </citation>
    <scope>NUCLEOTIDE SEQUENCE</scope>
</reference>
<dbReference type="SMART" id="SM00387">
    <property type="entry name" value="HATPase_c"/>
    <property type="match status" value="1"/>
</dbReference>
<evidence type="ECO:0000256" key="3">
    <source>
        <dbReference type="ARBA" id="ARBA00022553"/>
    </source>
</evidence>
<evidence type="ECO:0000256" key="6">
    <source>
        <dbReference type="ARBA" id="ARBA00022741"/>
    </source>
</evidence>
<keyword evidence="9 12" id="KW-1133">Transmembrane helix</keyword>
<keyword evidence="4" id="KW-0808">Transferase</keyword>
<evidence type="ECO:0000256" key="5">
    <source>
        <dbReference type="ARBA" id="ARBA00022692"/>
    </source>
</evidence>
<evidence type="ECO:0000256" key="7">
    <source>
        <dbReference type="ARBA" id="ARBA00022777"/>
    </source>
</evidence>
<feature type="domain" description="HAMP" evidence="13">
    <location>
        <begin position="301"/>
        <end position="353"/>
    </location>
</feature>
<dbReference type="Pfam" id="PF06580">
    <property type="entry name" value="His_kinase"/>
    <property type="match status" value="1"/>
</dbReference>
<dbReference type="Pfam" id="PF02518">
    <property type="entry name" value="HATPase_c"/>
    <property type="match status" value="1"/>
</dbReference>
<evidence type="ECO:0000313" key="14">
    <source>
        <dbReference type="EMBL" id="CCO21801.1"/>
    </source>
</evidence>
<dbReference type="PANTHER" id="PTHR34220">
    <property type="entry name" value="SENSOR HISTIDINE KINASE YPDA"/>
    <property type="match status" value="1"/>
</dbReference>
<dbReference type="InterPro" id="IPR036890">
    <property type="entry name" value="HATPase_C_sf"/>
</dbReference>
<keyword evidence="2" id="KW-1003">Cell membrane</keyword>
<dbReference type="GO" id="GO:0005886">
    <property type="term" value="C:plasma membrane"/>
    <property type="evidence" value="ECO:0007669"/>
    <property type="project" value="UniProtKB-SubCell"/>
</dbReference>
<keyword evidence="3" id="KW-0597">Phosphoprotein</keyword>
<dbReference type="PANTHER" id="PTHR34220:SF11">
    <property type="entry name" value="SENSOR PROTEIN KINASE HPTS"/>
    <property type="match status" value="1"/>
</dbReference>
<name>S0DGQ5_9ZZZZ</name>
<dbReference type="Gene3D" id="6.10.340.10">
    <property type="match status" value="1"/>
</dbReference>
<feature type="transmembrane region" description="Helical" evidence="12">
    <location>
        <begin position="12"/>
        <end position="34"/>
    </location>
</feature>
<organism evidence="14">
    <name type="scientific">termite gut metagenome</name>
    <dbReference type="NCBI Taxonomy" id="433724"/>
    <lineage>
        <taxon>unclassified sequences</taxon>
        <taxon>metagenomes</taxon>
        <taxon>organismal metagenomes</taxon>
    </lineage>
</organism>
<dbReference type="InterPro" id="IPR003594">
    <property type="entry name" value="HATPase_dom"/>
</dbReference>
<keyword evidence="8" id="KW-0067">ATP-binding</keyword>
<dbReference type="PROSITE" id="PS50885">
    <property type="entry name" value="HAMP"/>
    <property type="match status" value="1"/>
</dbReference>
<dbReference type="GO" id="GO:0000155">
    <property type="term" value="F:phosphorelay sensor kinase activity"/>
    <property type="evidence" value="ECO:0007669"/>
    <property type="project" value="InterPro"/>
</dbReference>
<keyword evidence="11 12" id="KW-0472">Membrane</keyword>
<sequence length="587" mass="65471">MDNKSSIFTKRVIGVILLGTLIPLAISLILSAIYNGRVLLEENISLQSHRLSYTVQHVNSQFAAISDTLRAFSKQSDMQELFDGTGQTNEKAVSAALADLCYIYPSYANAYICSVASGQVYSAYPETDGVVSYEELLGSGWYAGITHQYGYTASTYPFSHGSYLACVLPQRDPVTLQFVGYYMVKVKTTMFGDAFEAFSDDDTALHCITTGGEMIAEQSPAPEVDYARVAAIVAGEPGNGSIRYEDVIICWKSLSHADILIFSLVPRYTWQLRNMLPSMVGALLAALCITAGLYFSITYLRQFLRPVNRLAETMQNANLNQLERIEPTLRNDEIAILERCYNNMVDNFNQLLDREYRASLAAQEAQINSLQLQINPHFVNNTLQMIGAIAVERNMMDVYELLQSFSSMFYYCLKFKGNIVSLQDELDYLASYIMIQKERYPDKFEISIQVDEQVKAYEIPKMALQPIVENCFTHAFRHSKDVWRIRITAALSGCGCEIRIEDNGCGMAPDDLRALRSKVQEVGGTDQFTYSGSIGLRNVNTRMRLLYGGAYQLQIDSAAGVGTTVIMRIPNNSKGASAHDQADDSGR</sequence>
<gene>
    <name evidence="14" type="ORF">BN138_989</name>
</gene>
<dbReference type="CDD" id="cd06225">
    <property type="entry name" value="HAMP"/>
    <property type="match status" value="1"/>
</dbReference>
<reference evidence="14" key="1">
    <citation type="submission" date="2012-10" db="EMBL/GenBank/DDBJ databases">
        <authorList>
            <person name="Sandrine L."/>
        </authorList>
    </citation>
    <scope>NUCLEOTIDE SEQUENCE</scope>
</reference>
<dbReference type="InterPro" id="IPR050640">
    <property type="entry name" value="Bact_2-comp_sensor_kinase"/>
</dbReference>
<dbReference type="InterPro" id="IPR003660">
    <property type="entry name" value="HAMP_dom"/>
</dbReference>
<feature type="transmembrane region" description="Helical" evidence="12">
    <location>
        <begin position="279"/>
        <end position="300"/>
    </location>
</feature>
<evidence type="ECO:0000256" key="2">
    <source>
        <dbReference type="ARBA" id="ARBA00022475"/>
    </source>
</evidence>
<dbReference type="AlphaFoldDB" id="S0DGQ5"/>
<keyword evidence="7 14" id="KW-0418">Kinase</keyword>
<evidence type="ECO:0000256" key="11">
    <source>
        <dbReference type="ARBA" id="ARBA00023136"/>
    </source>
</evidence>
<evidence type="ECO:0000256" key="8">
    <source>
        <dbReference type="ARBA" id="ARBA00022840"/>
    </source>
</evidence>
<dbReference type="SUPFAM" id="SSF55874">
    <property type="entry name" value="ATPase domain of HSP90 chaperone/DNA topoisomerase II/histidine kinase"/>
    <property type="match status" value="1"/>
</dbReference>
<proteinExistence type="predicted"/>
<dbReference type="GO" id="GO:0005524">
    <property type="term" value="F:ATP binding"/>
    <property type="evidence" value="ECO:0007669"/>
    <property type="project" value="UniProtKB-KW"/>
</dbReference>
<keyword evidence="6" id="KW-0547">Nucleotide-binding</keyword>
<accession>S0DGQ5</accession>
<comment type="subcellular location">
    <subcellularLocation>
        <location evidence="1">Cell membrane</location>
        <topology evidence="1">Multi-pass membrane protein</topology>
    </subcellularLocation>
</comment>
<evidence type="ECO:0000256" key="4">
    <source>
        <dbReference type="ARBA" id="ARBA00022679"/>
    </source>
</evidence>
<evidence type="ECO:0000256" key="10">
    <source>
        <dbReference type="ARBA" id="ARBA00023012"/>
    </source>
</evidence>
<protein>
    <submittedName>
        <fullName evidence="14">Putative sensor histidine-kinase response regulator</fullName>
    </submittedName>
</protein>
<evidence type="ECO:0000256" key="1">
    <source>
        <dbReference type="ARBA" id="ARBA00004651"/>
    </source>
</evidence>
<dbReference type="InterPro" id="IPR010559">
    <property type="entry name" value="Sig_transdc_His_kin_internal"/>
</dbReference>
<evidence type="ECO:0000256" key="9">
    <source>
        <dbReference type="ARBA" id="ARBA00022989"/>
    </source>
</evidence>
<dbReference type="EMBL" id="HF548330">
    <property type="protein sequence ID" value="CCO21801.1"/>
    <property type="molecule type" value="Genomic_DNA"/>
</dbReference>
<dbReference type="Gene3D" id="3.30.565.10">
    <property type="entry name" value="Histidine kinase-like ATPase, C-terminal domain"/>
    <property type="match status" value="1"/>
</dbReference>